<proteinExistence type="predicted"/>
<reference evidence="2 3" key="1">
    <citation type="submission" date="2016-12" db="EMBL/GenBank/DDBJ databases">
        <authorList>
            <person name="Song W.-J."/>
            <person name="Kurnit D.M."/>
        </authorList>
    </citation>
    <scope>NUCLEOTIDE SEQUENCE [LARGE SCALE GENOMIC DNA]</scope>
    <source>
        <strain evidence="2 3">DSM 18488</strain>
    </source>
</reference>
<dbReference type="OrthoDB" id="198978at2"/>
<evidence type="ECO:0000259" key="1">
    <source>
        <dbReference type="Pfam" id="PF04366"/>
    </source>
</evidence>
<dbReference type="AlphaFoldDB" id="A0A1M7XVL3"/>
<protein>
    <submittedName>
        <fullName evidence="2">Lipid-binding SYLF domain-containing protein</fullName>
    </submittedName>
</protein>
<evidence type="ECO:0000313" key="3">
    <source>
        <dbReference type="Proteomes" id="UP000184603"/>
    </source>
</evidence>
<sequence length="190" mass="19994">MRQQWIFRINTAIIILLVVTGLTLTSKPARAASGAEISKEVTLALETLYASSPAAVELSKVAKGILVFPDVIKAGLVIGGQYGEGELRIGGKNAGYYNTVAASYGLQAGAQSFGYAMFLMTQDALSYLGKSEGWEVGVGPTVVVMDEGLAKNFTTSTAQDDIYAFVFGQKGLMAGIGLQGSKISKINPDE</sequence>
<dbReference type="STRING" id="1121416.SAMN02745220_00075"/>
<keyword evidence="3" id="KW-1185">Reference proteome</keyword>
<dbReference type="CDD" id="cd11524">
    <property type="entry name" value="SYLF"/>
    <property type="match status" value="1"/>
</dbReference>
<dbReference type="EMBL" id="FRFE01000001">
    <property type="protein sequence ID" value="SHO42655.1"/>
    <property type="molecule type" value="Genomic_DNA"/>
</dbReference>
<organism evidence="2 3">
    <name type="scientific">Desulfopila aestuarii DSM 18488</name>
    <dbReference type="NCBI Taxonomy" id="1121416"/>
    <lineage>
        <taxon>Bacteria</taxon>
        <taxon>Pseudomonadati</taxon>
        <taxon>Thermodesulfobacteriota</taxon>
        <taxon>Desulfobulbia</taxon>
        <taxon>Desulfobulbales</taxon>
        <taxon>Desulfocapsaceae</taxon>
        <taxon>Desulfopila</taxon>
    </lineage>
</organism>
<dbReference type="Pfam" id="PF04366">
    <property type="entry name" value="Ysc84"/>
    <property type="match status" value="1"/>
</dbReference>
<accession>A0A1M7XVL3</accession>
<dbReference type="InterPro" id="IPR007461">
    <property type="entry name" value="Ysc84_actin-binding"/>
</dbReference>
<feature type="domain" description="Ysc84 actin-binding" evidence="1">
    <location>
        <begin position="102"/>
        <end position="185"/>
    </location>
</feature>
<evidence type="ECO:0000313" key="2">
    <source>
        <dbReference type="EMBL" id="SHO42655.1"/>
    </source>
</evidence>
<dbReference type="RefSeq" id="WP_073611458.1">
    <property type="nucleotide sequence ID" value="NZ_FRFE01000001.1"/>
</dbReference>
<name>A0A1M7XVL3_9BACT</name>
<dbReference type="Proteomes" id="UP000184603">
    <property type="component" value="Unassembled WGS sequence"/>
</dbReference>
<gene>
    <name evidence="2" type="ORF">SAMN02745220_00075</name>
</gene>